<organism evidence="12 13">
    <name type="scientific">Steinernema hermaphroditum</name>
    <dbReference type="NCBI Taxonomy" id="289476"/>
    <lineage>
        <taxon>Eukaryota</taxon>
        <taxon>Metazoa</taxon>
        <taxon>Ecdysozoa</taxon>
        <taxon>Nematoda</taxon>
        <taxon>Chromadorea</taxon>
        <taxon>Rhabditida</taxon>
        <taxon>Tylenchina</taxon>
        <taxon>Panagrolaimomorpha</taxon>
        <taxon>Strongyloidoidea</taxon>
        <taxon>Steinernematidae</taxon>
        <taxon>Steinernema</taxon>
    </lineage>
</organism>
<keyword evidence="1" id="KW-0723">Serine/threonine-protein kinase</keyword>
<dbReference type="Pfam" id="PF00069">
    <property type="entry name" value="Pkinase"/>
    <property type="match status" value="1"/>
</dbReference>
<evidence type="ECO:0000256" key="5">
    <source>
        <dbReference type="ARBA" id="ARBA00022840"/>
    </source>
</evidence>
<comment type="similarity">
    <text evidence="6">Belongs to the protein kinase superfamily. CMGC Ser/Thr protein kinase family. Lammer subfamily.</text>
</comment>
<dbReference type="Gene3D" id="1.10.510.10">
    <property type="entry name" value="Transferase(Phosphotransferase) domain 1"/>
    <property type="match status" value="1"/>
</dbReference>
<evidence type="ECO:0000313" key="12">
    <source>
        <dbReference type="EMBL" id="KAK0393414.1"/>
    </source>
</evidence>
<keyword evidence="13" id="KW-1185">Reference proteome</keyword>
<keyword evidence="5 8" id="KW-0067">ATP-binding</keyword>
<dbReference type="AlphaFoldDB" id="A0AA39GVS8"/>
<dbReference type="PROSITE" id="PS50102">
    <property type="entry name" value="RRM"/>
    <property type="match status" value="1"/>
</dbReference>
<dbReference type="GO" id="GO:0005524">
    <property type="term" value="F:ATP binding"/>
    <property type="evidence" value="ECO:0007669"/>
    <property type="project" value="UniProtKB-UniRule"/>
</dbReference>
<reference evidence="12" key="1">
    <citation type="submission" date="2023-06" db="EMBL/GenBank/DDBJ databases">
        <title>Genomic analysis of the entomopathogenic nematode Steinernema hermaphroditum.</title>
        <authorList>
            <person name="Schwarz E.M."/>
            <person name="Heppert J.K."/>
            <person name="Baniya A."/>
            <person name="Schwartz H.T."/>
            <person name="Tan C.-H."/>
            <person name="Antoshechkin I."/>
            <person name="Sternberg P.W."/>
            <person name="Goodrich-Blair H."/>
            <person name="Dillman A.R."/>
        </authorList>
    </citation>
    <scope>NUCLEOTIDE SEQUENCE</scope>
    <source>
        <strain evidence="12">PS9179</strain>
        <tissue evidence="12">Whole animal</tissue>
    </source>
</reference>
<dbReference type="SMART" id="SM00220">
    <property type="entry name" value="S_TKc"/>
    <property type="match status" value="1"/>
</dbReference>
<keyword evidence="3 8" id="KW-0547">Nucleotide-binding</keyword>
<dbReference type="SUPFAM" id="SSF56112">
    <property type="entry name" value="Protein kinase-like (PK-like)"/>
    <property type="match status" value="1"/>
</dbReference>
<dbReference type="Proteomes" id="UP001175271">
    <property type="component" value="Unassembled WGS sequence"/>
</dbReference>
<dbReference type="PROSITE" id="PS00108">
    <property type="entry name" value="PROTEIN_KINASE_ST"/>
    <property type="match status" value="1"/>
</dbReference>
<dbReference type="SMART" id="SM00360">
    <property type="entry name" value="RRM"/>
    <property type="match status" value="1"/>
</dbReference>
<feature type="domain" description="Protein kinase" evidence="10">
    <location>
        <begin position="138"/>
        <end position="454"/>
    </location>
</feature>
<keyword evidence="2" id="KW-0808">Transferase</keyword>
<feature type="domain" description="RRM" evidence="11">
    <location>
        <begin position="521"/>
        <end position="599"/>
    </location>
</feature>
<evidence type="ECO:0000256" key="9">
    <source>
        <dbReference type="SAM" id="MobiDB-lite"/>
    </source>
</evidence>
<dbReference type="InterPro" id="IPR035979">
    <property type="entry name" value="RBD_domain_sf"/>
</dbReference>
<evidence type="ECO:0000259" key="10">
    <source>
        <dbReference type="PROSITE" id="PS50011"/>
    </source>
</evidence>
<dbReference type="InterPro" id="IPR000719">
    <property type="entry name" value="Prot_kinase_dom"/>
</dbReference>
<dbReference type="SUPFAM" id="SSF54928">
    <property type="entry name" value="RNA-binding domain, RBD"/>
    <property type="match status" value="1"/>
</dbReference>
<dbReference type="InterPro" id="IPR017441">
    <property type="entry name" value="Protein_kinase_ATP_BS"/>
</dbReference>
<evidence type="ECO:0000259" key="11">
    <source>
        <dbReference type="PROSITE" id="PS50102"/>
    </source>
</evidence>
<dbReference type="InterPro" id="IPR008271">
    <property type="entry name" value="Ser/Thr_kinase_AS"/>
</dbReference>
<evidence type="ECO:0000256" key="7">
    <source>
        <dbReference type="PROSITE-ProRule" id="PRU00176"/>
    </source>
</evidence>
<evidence type="ECO:0000256" key="8">
    <source>
        <dbReference type="PROSITE-ProRule" id="PRU10141"/>
    </source>
</evidence>
<dbReference type="PANTHER" id="PTHR45646">
    <property type="entry name" value="SERINE/THREONINE-PROTEIN KINASE DOA-RELATED"/>
    <property type="match status" value="1"/>
</dbReference>
<evidence type="ECO:0008006" key="14">
    <source>
        <dbReference type="Google" id="ProtNLM"/>
    </source>
</evidence>
<dbReference type="GO" id="GO:0003723">
    <property type="term" value="F:RNA binding"/>
    <property type="evidence" value="ECO:0007669"/>
    <property type="project" value="UniProtKB-UniRule"/>
</dbReference>
<keyword evidence="7" id="KW-0694">RNA-binding</keyword>
<protein>
    <recommendedName>
        <fullName evidence="14">Protein kinase domain-containing protein</fullName>
    </recommendedName>
</protein>
<evidence type="ECO:0000256" key="4">
    <source>
        <dbReference type="ARBA" id="ARBA00022777"/>
    </source>
</evidence>
<evidence type="ECO:0000256" key="3">
    <source>
        <dbReference type="ARBA" id="ARBA00022741"/>
    </source>
</evidence>
<dbReference type="Gene3D" id="3.30.200.20">
    <property type="entry name" value="Phosphorylase Kinase, domain 1"/>
    <property type="match status" value="1"/>
</dbReference>
<dbReference type="Gene3D" id="3.30.70.330">
    <property type="match status" value="1"/>
</dbReference>
<evidence type="ECO:0000256" key="1">
    <source>
        <dbReference type="ARBA" id="ARBA00022527"/>
    </source>
</evidence>
<keyword evidence="4" id="KW-0418">Kinase</keyword>
<name>A0AA39GVS8_9BILA</name>
<dbReference type="InterPro" id="IPR051175">
    <property type="entry name" value="CLK_kinases"/>
</dbReference>
<comment type="caution">
    <text evidence="12">The sequence shown here is derived from an EMBL/GenBank/DDBJ whole genome shotgun (WGS) entry which is preliminary data.</text>
</comment>
<dbReference type="PROSITE" id="PS00107">
    <property type="entry name" value="PROTEIN_KINASE_ATP"/>
    <property type="match status" value="1"/>
</dbReference>
<evidence type="ECO:0000256" key="6">
    <source>
        <dbReference type="ARBA" id="ARBA00037966"/>
    </source>
</evidence>
<dbReference type="Pfam" id="PF00076">
    <property type="entry name" value="RRM_1"/>
    <property type="match status" value="1"/>
</dbReference>
<dbReference type="CDD" id="cd00590">
    <property type="entry name" value="RRM_SF"/>
    <property type="match status" value="1"/>
</dbReference>
<dbReference type="InterPro" id="IPR000504">
    <property type="entry name" value="RRM_dom"/>
</dbReference>
<dbReference type="InterPro" id="IPR012677">
    <property type="entry name" value="Nucleotide-bd_a/b_plait_sf"/>
</dbReference>
<dbReference type="InterPro" id="IPR011009">
    <property type="entry name" value="Kinase-like_dom_sf"/>
</dbReference>
<accession>A0AA39GVS8</accession>
<dbReference type="PROSITE" id="PS50011">
    <property type="entry name" value="PROTEIN_KINASE_DOM"/>
    <property type="match status" value="1"/>
</dbReference>
<feature type="region of interest" description="Disordered" evidence="9">
    <location>
        <begin position="1"/>
        <end position="29"/>
    </location>
</feature>
<proteinExistence type="inferred from homology"/>
<dbReference type="GO" id="GO:0004674">
    <property type="term" value="F:protein serine/threonine kinase activity"/>
    <property type="evidence" value="ECO:0007669"/>
    <property type="project" value="UniProtKB-KW"/>
</dbReference>
<dbReference type="GO" id="GO:0005634">
    <property type="term" value="C:nucleus"/>
    <property type="evidence" value="ECO:0007669"/>
    <property type="project" value="TreeGrafter"/>
</dbReference>
<evidence type="ECO:0000256" key="2">
    <source>
        <dbReference type="ARBA" id="ARBA00022679"/>
    </source>
</evidence>
<dbReference type="EMBL" id="JAUCMV010000005">
    <property type="protein sequence ID" value="KAK0393414.1"/>
    <property type="molecule type" value="Genomic_DNA"/>
</dbReference>
<sequence>MAGRDSWSPISLGGYRIPSPTESDEESYDYSGAFNDDNWTITFELPPHLSQFVTLSSSEFPFREHIIATTARPPRSPSVLSIFNPVPESQTPPPPEPDTSASPPTFPLTGQKLTHPVRTANNHIELHEGDIFLEKYQVLAGHKLGDGTFSRVFHVYDSTGRNHCAMKIVRNEEQYKTAALKEIDIHQKLLNATLGNSTPIIKLLGCCYFGGHVCLKFPRMTIDGFQYIEHLSSLSVQHERNEVIPVIHFKHIAYQLCRAVAFLHNLDIVHTDIKTENFMFSNLARYKKLYRSTPLQYSEVKLIDLGSAQDISRRRMDPSETITSYHCRAPEVILRKPRSKPIDMFSLGCTFFELYTKLPLFSVEHESPKNLTAQLALMEDISGKFKEELTYGNSFYFTRGGAVKYHRLTKKTKEDFLDRNASVPPYIFDFIKALIEIDPVKRLTAEQAVNHGFWRAGEAQERLMHRILSEDRDHMKREANRRAQDQTAGRVEESRAARIAVMDYWNGGLSQTRRVPNAHKRRLYVGNLAPETTKEEIKLRLQMFGPIDDVVIKHDSIHNGMPCSYAFITFRMEGSITSVFSYGDIVFKQRTLVLRRYRPNYAVSLTTARQANHCECCKNKSMKVNKWTQTESLQVPPPLFQSSPSNHVFGMYGHFASMNGGPPVPPRAEMSYTQQSSSPAMAHFQGILSAPSISSLDERFYGIMIE</sequence>
<feature type="binding site" evidence="8">
    <location>
        <position position="167"/>
    </location>
    <ligand>
        <name>ATP</name>
        <dbReference type="ChEBI" id="CHEBI:30616"/>
    </ligand>
</feature>
<gene>
    <name evidence="12" type="ORF">QR680_000200</name>
</gene>
<evidence type="ECO:0000313" key="13">
    <source>
        <dbReference type="Proteomes" id="UP001175271"/>
    </source>
</evidence>
<feature type="region of interest" description="Disordered" evidence="9">
    <location>
        <begin position="77"/>
        <end position="111"/>
    </location>
</feature>
<dbReference type="PANTHER" id="PTHR45646:SF11">
    <property type="entry name" value="SERINE_THREONINE-PROTEIN KINASE DOA"/>
    <property type="match status" value="1"/>
</dbReference>